<feature type="domain" description="M23ase beta-sheet core" evidence="2">
    <location>
        <begin position="145"/>
        <end position="237"/>
    </location>
</feature>
<dbReference type="CDD" id="cd12797">
    <property type="entry name" value="M23_peptidase"/>
    <property type="match status" value="1"/>
</dbReference>
<reference evidence="3 4" key="1">
    <citation type="submission" date="2018-09" db="EMBL/GenBank/DDBJ databases">
        <authorList>
            <person name="Wang X."/>
            <person name="Du Z."/>
        </authorList>
    </citation>
    <scope>NUCLEOTIDE SEQUENCE [LARGE SCALE GENOMIC DNA]</scope>
    <source>
        <strain evidence="3 4">N3</strain>
    </source>
</reference>
<dbReference type="AlphaFoldDB" id="A0A418PT50"/>
<evidence type="ECO:0000313" key="4">
    <source>
        <dbReference type="Proteomes" id="UP000283522"/>
    </source>
</evidence>
<name>A0A418PT50_9BACT</name>
<dbReference type="SUPFAM" id="SSF51261">
    <property type="entry name" value="Duplicated hybrid motif"/>
    <property type="match status" value="1"/>
</dbReference>
<dbReference type="Pfam" id="PF01551">
    <property type="entry name" value="Peptidase_M23"/>
    <property type="match status" value="1"/>
</dbReference>
<evidence type="ECO:0000259" key="2">
    <source>
        <dbReference type="Pfam" id="PF01551"/>
    </source>
</evidence>
<dbReference type="EMBL" id="QXML01000003">
    <property type="protein sequence ID" value="RIW16317.1"/>
    <property type="molecule type" value="Genomic_DNA"/>
</dbReference>
<dbReference type="Gene3D" id="2.70.70.10">
    <property type="entry name" value="Glucose Permease (Domain IIA)"/>
    <property type="match status" value="1"/>
</dbReference>
<accession>A0A418PT50</accession>
<dbReference type="Proteomes" id="UP000283522">
    <property type="component" value="Unassembled WGS sequence"/>
</dbReference>
<keyword evidence="4" id="KW-1185">Reference proteome</keyword>
<keyword evidence="1" id="KW-0732">Signal</keyword>
<feature type="signal peptide" evidence="1">
    <location>
        <begin position="1"/>
        <end position="20"/>
    </location>
</feature>
<dbReference type="OrthoDB" id="1112802at2"/>
<feature type="chain" id="PRO_5019473246" evidence="1">
    <location>
        <begin position="21"/>
        <end position="298"/>
    </location>
</feature>
<gene>
    <name evidence="3" type="ORF">D0X99_08105</name>
</gene>
<proteinExistence type="predicted"/>
<organism evidence="3 4">
    <name type="scientific">Algoriphagus lacus</name>
    <dbReference type="NCBI Taxonomy" id="2056311"/>
    <lineage>
        <taxon>Bacteria</taxon>
        <taxon>Pseudomonadati</taxon>
        <taxon>Bacteroidota</taxon>
        <taxon>Cytophagia</taxon>
        <taxon>Cytophagales</taxon>
        <taxon>Cyclobacteriaceae</taxon>
        <taxon>Algoriphagus</taxon>
    </lineage>
</organism>
<sequence length="298" mass="32695">MTKLVLFIYLFLSCTSALFAQITIETERDKENNVIFYATNLAEIPYSVVLNFSQIQNLTTPAGGNTTVVANPGRTKVATLSPTLAGQGSSYRYSYSFAKGNVYAKTKVNPAYLVPVSEGTVVKAVLNNPLEATVGNESAKGSYVGVSFMFDQPVEIVAPRKGIIAAMKMDANVTGNNLSFVAEENFIEIYHEDGTFTKLTVLKPGSEKVKVGQQVFPGEVLAESGGENYSQGPHVRMINIKTVKDSDRLIHQPFPVSFVSDKGNVEIKQYITFEVVHPEEVVVLEMSKRELKTYQEGK</sequence>
<dbReference type="InterPro" id="IPR011055">
    <property type="entry name" value="Dup_hybrid_motif"/>
</dbReference>
<protein>
    <submittedName>
        <fullName evidence="3">M23 family peptidase</fullName>
    </submittedName>
</protein>
<evidence type="ECO:0000313" key="3">
    <source>
        <dbReference type="EMBL" id="RIW16317.1"/>
    </source>
</evidence>
<dbReference type="InterPro" id="IPR016047">
    <property type="entry name" value="M23ase_b-sheet_dom"/>
</dbReference>
<evidence type="ECO:0000256" key="1">
    <source>
        <dbReference type="SAM" id="SignalP"/>
    </source>
</evidence>
<dbReference type="RefSeq" id="WP_119477172.1">
    <property type="nucleotide sequence ID" value="NZ_QXML01000003.1"/>
</dbReference>
<comment type="caution">
    <text evidence="3">The sequence shown here is derived from an EMBL/GenBank/DDBJ whole genome shotgun (WGS) entry which is preliminary data.</text>
</comment>